<evidence type="ECO:0000256" key="1">
    <source>
        <dbReference type="SAM" id="Phobius"/>
    </source>
</evidence>
<keyword evidence="3" id="KW-1185">Reference proteome</keyword>
<accession>A0A1M7XYD3</accession>
<dbReference type="EMBL" id="FRFE01000002">
    <property type="protein sequence ID" value="SHO44048.1"/>
    <property type="molecule type" value="Genomic_DNA"/>
</dbReference>
<dbReference type="Proteomes" id="UP000184603">
    <property type="component" value="Unassembled WGS sequence"/>
</dbReference>
<evidence type="ECO:0008006" key="4">
    <source>
        <dbReference type="Google" id="ProtNLM"/>
    </source>
</evidence>
<feature type="transmembrane region" description="Helical" evidence="1">
    <location>
        <begin position="71"/>
        <end position="93"/>
    </location>
</feature>
<feature type="transmembrane region" description="Helical" evidence="1">
    <location>
        <begin position="182"/>
        <end position="202"/>
    </location>
</feature>
<organism evidence="2 3">
    <name type="scientific">Desulfopila aestuarii DSM 18488</name>
    <dbReference type="NCBI Taxonomy" id="1121416"/>
    <lineage>
        <taxon>Bacteria</taxon>
        <taxon>Pseudomonadati</taxon>
        <taxon>Thermodesulfobacteriota</taxon>
        <taxon>Desulfobulbia</taxon>
        <taxon>Desulfobulbales</taxon>
        <taxon>Desulfocapsaceae</taxon>
        <taxon>Desulfopila</taxon>
    </lineage>
</organism>
<keyword evidence="1" id="KW-0812">Transmembrane</keyword>
<feature type="transmembrane region" description="Helical" evidence="1">
    <location>
        <begin position="208"/>
        <end position="228"/>
    </location>
</feature>
<gene>
    <name evidence="2" type="ORF">SAMN02745220_00624</name>
</gene>
<dbReference type="STRING" id="1121416.SAMN02745220_00624"/>
<dbReference type="OrthoDB" id="1115879at2"/>
<dbReference type="AlphaFoldDB" id="A0A1M7XYD3"/>
<evidence type="ECO:0000313" key="2">
    <source>
        <dbReference type="EMBL" id="SHO44048.1"/>
    </source>
</evidence>
<keyword evidence="1" id="KW-1133">Transmembrane helix</keyword>
<protein>
    <recommendedName>
        <fullName evidence="4">Mpv17 / PMP22 family protein</fullName>
    </recommendedName>
</protein>
<reference evidence="2 3" key="1">
    <citation type="submission" date="2016-12" db="EMBL/GenBank/DDBJ databases">
        <authorList>
            <person name="Song W.-J."/>
            <person name="Kurnit D.M."/>
        </authorList>
    </citation>
    <scope>NUCLEOTIDE SEQUENCE [LARGE SCALE GENOMIC DNA]</scope>
    <source>
        <strain evidence="2 3">DSM 18488</strain>
    </source>
</reference>
<keyword evidence="1" id="KW-0472">Membrane</keyword>
<feature type="transmembrane region" description="Helical" evidence="1">
    <location>
        <begin position="121"/>
        <end position="140"/>
    </location>
</feature>
<feature type="transmembrane region" description="Helical" evidence="1">
    <location>
        <begin position="38"/>
        <end position="59"/>
    </location>
</feature>
<proteinExistence type="predicted"/>
<name>A0A1M7XYD3_9BACT</name>
<sequence>MKVADFKVFMAVFLFSCVFIFIPEAGEAFRNASIHHGFILSFFKFAILATFGECLALRMRTGSYNQPGFGILPRMFVWGILGVIIKTAFTVFYTGTPSVLVYLGFADKTADLFSGSMELKVLTVFCISAAMNMTFAPVMMTMHKITDMHITSNGGKLSAFLSHRIDFAQALRDIDWKVMWNVVFKKTIPFFWIPAHTITFLLPAEFQMLIAALLGMALGLILAAAGNLKQETPCLATT</sequence>
<evidence type="ECO:0000313" key="3">
    <source>
        <dbReference type="Proteomes" id="UP000184603"/>
    </source>
</evidence>